<dbReference type="Proteomes" id="UP000481043">
    <property type="component" value="Unassembled WGS sequence"/>
</dbReference>
<protein>
    <submittedName>
        <fullName evidence="2">Uncharacterized protein</fullName>
    </submittedName>
</protein>
<dbReference type="EMBL" id="JAAIWM010000004">
    <property type="protein sequence ID" value="NEY72602.1"/>
    <property type="molecule type" value="Genomic_DNA"/>
</dbReference>
<comment type="caution">
    <text evidence="2">The sequence shown here is derived from an EMBL/GenBank/DDBJ whole genome shotgun (WGS) entry which is preliminary data.</text>
</comment>
<keyword evidence="3" id="KW-1185">Reference proteome</keyword>
<evidence type="ECO:0000313" key="3">
    <source>
        <dbReference type="Proteomes" id="UP000481043"/>
    </source>
</evidence>
<keyword evidence="1" id="KW-0812">Transmembrane</keyword>
<reference evidence="2 3" key="1">
    <citation type="submission" date="2020-02" db="EMBL/GenBank/DDBJ databases">
        <title>Bacillus aquiflavi sp. nov., isolated from yellow water of strong flavor Chinese baijiu in Yibin region of China.</title>
        <authorList>
            <person name="Xie J."/>
        </authorList>
    </citation>
    <scope>NUCLEOTIDE SEQUENCE [LARGE SCALE GENOMIC DNA]</scope>
    <source>
        <strain evidence="2 3">SA4</strain>
    </source>
</reference>
<name>A0A6M0Q8B3_9BACI</name>
<accession>A0A6M0Q8B3</accession>
<keyword evidence="1" id="KW-1133">Transmembrane helix</keyword>
<feature type="transmembrane region" description="Helical" evidence="1">
    <location>
        <begin position="6"/>
        <end position="26"/>
    </location>
</feature>
<gene>
    <name evidence="2" type="ORF">G4D63_12765</name>
</gene>
<sequence>MFSVESLLGVIFSLMGATFIYVSSISEQKLRKRGDFVEQEQMSTIDYLFLINPFELIGFVLGKFPYWVTRSFYFIVGLFCFGISVWFFLKNR</sequence>
<feature type="transmembrane region" description="Helical" evidence="1">
    <location>
        <begin position="72"/>
        <end position="89"/>
    </location>
</feature>
<dbReference type="AlphaFoldDB" id="A0A6M0Q8B3"/>
<evidence type="ECO:0000256" key="1">
    <source>
        <dbReference type="SAM" id="Phobius"/>
    </source>
</evidence>
<dbReference type="RefSeq" id="WP_163180062.1">
    <property type="nucleotide sequence ID" value="NZ_JAAIWM010000004.1"/>
</dbReference>
<proteinExistence type="predicted"/>
<keyword evidence="1" id="KW-0472">Membrane</keyword>
<organism evidence="2 3">
    <name type="scientific">Bacillus mesophilus</name>
    <dbReference type="NCBI Taxonomy" id="1808955"/>
    <lineage>
        <taxon>Bacteria</taxon>
        <taxon>Bacillati</taxon>
        <taxon>Bacillota</taxon>
        <taxon>Bacilli</taxon>
        <taxon>Bacillales</taxon>
        <taxon>Bacillaceae</taxon>
        <taxon>Bacillus</taxon>
    </lineage>
</organism>
<evidence type="ECO:0000313" key="2">
    <source>
        <dbReference type="EMBL" id="NEY72602.1"/>
    </source>
</evidence>